<name>A0ABN3UK76_9ACTN</name>
<keyword evidence="2" id="KW-0503">Monooxygenase</keyword>
<reference evidence="3 4" key="1">
    <citation type="journal article" date="2019" name="Int. J. Syst. Evol. Microbiol.">
        <title>The Global Catalogue of Microorganisms (GCM) 10K type strain sequencing project: providing services to taxonomists for standard genome sequencing and annotation.</title>
        <authorList>
            <consortium name="The Broad Institute Genomics Platform"/>
            <consortium name="The Broad Institute Genome Sequencing Center for Infectious Disease"/>
            <person name="Wu L."/>
            <person name="Ma J."/>
        </authorList>
    </citation>
    <scope>NUCLEOTIDE SEQUENCE [LARGE SCALE GENOMIC DNA]</scope>
    <source>
        <strain evidence="3 4">JCM 8201</strain>
    </source>
</reference>
<protein>
    <submittedName>
        <fullName evidence="3">Cytochrome P450</fullName>
    </submittedName>
</protein>
<dbReference type="Proteomes" id="UP001501842">
    <property type="component" value="Unassembled WGS sequence"/>
</dbReference>
<keyword evidence="4" id="KW-1185">Reference proteome</keyword>
<evidence type="ECO:0000313" key="4">
    <source>
        <dbReference type="Proteomes" id="UP001501842"/>
    </source>
</evidence>
<sequence>MEANDEVYWDPYDAAFAKDPYPIYRRLREEAPLYHNEKYDFYAVSRFEDCERGLPDWKSLPSGRGNILELIKSDFEIPPGTLIFEDPPTHDIRRRMLSRVFTPRRIGMLEPQVRRFCTNALDQVVGADRFDLMAALGAEMPMRVIGMLLGIPEADQAAIRDTTDEVLRTEDGGQMDFKEGDVLSNEAFGEYIDWRMKNPSDDLMTELLNVEFEDETGVTRTLTRDEILTYITVVAGAGNETTGRLVGWMGSLLAQHPDQRRDLVADPSLIPGAVEEVLRFEPAGHSIARYVTEDLEFHGTTVPAGSALLLLVASANRDDRRYPEGDGFDIRRTMSQHLTFGLGGHYCLGAALARLEGRIAMEEILRRFPEWDVDWDGAKLAQTSTVRGWETLPLVLG</sequence>
<dbReference type="PROSITE" id="PS00086">
    <property type="entry name" value="CYTOCHROME_P450"/>
    <property type="match status" value="1"/>
</dbReference>
<dbReference type="CDD" id="cd11078">
    <property type="entry name" value="CYP130-like"/>
    <property type="match status" value="1"/>
</dbReference>
<organism evidence="3 4">
    <name type="scientific">Actinocorallia aurantiaca</name>
    <dbReference type="NCBI Taxonomy" id="46204"/>
    <lineage>
        <taxon>Bacteria</taxon>
        <taxon>Bacillati</taxon>
        <taxon>Actinomycetota</taxon>
        <taxon>Actinomycetes</taxon>
        <taxon>Streptosporangiales</taxon>
        <taxon>Thermomonosporaceae</taxon>
        <taxon>Actinocorallia</taxon>
    </lineage>
</organism>
<dbReference type="InterPro" id="IPR002397">
    <property type="entry name" value="Cyt_P450_B"/>
</dbReference>
<dbReference type="EMBL" id="BAAATZ010000029">
    <property type="protein sequence ID" value="GAA2734472.1"/>
    <property type="molecule type" value="Genomic_DNA"/>
</dbReference>
<dbReference type="PANTHER" id="PTHR46696:SF4">
    <property type="entry name" value="BIOTIN BIOSYNTHESIS CYTOCHROME P450"/>
    <property type="match status" value="1"/>
</dbReference>
<proteinExistence type="inferred from homology"/>
<dbReference type="RefSeq" id="WP_344454752.1">
    <property type="nucleotide sequence ID" value="NZ_BAAATZ010000029.1"/>
</dbReference>
<gene>
    <name evidence="3" type="ORF">GCM10010439_56910</name>
</gene>
<dbReference type="InterPro" id="IPR036396">
    <property type="entry name" value="Cyt_P450_sf"/>
</dbReference>
<evidence type="ECO:0000256" key="2">
    <source>
        <dbReference type="RuleBase" id="RU000461"/>
    </source>
</evidence>
<dbReference type="PRINTS" id="PR00385">
    <property type="entry name" value="P450"/>
</dbReference>
<keyword evidence="2" id="KW-0479">Metal-binding</keyword>
<comment type="similarity">
    <text evidence="1 2">Belongs to the cytochrome P450 family.</text>
</comment>
<dbReference type="PANTHER" id="PTHR46696">
    <property type="entry name" value="P450, PUTATIVE (EUROFUNG)-RELATED"/>
    <property type="match status" value="1"/>
</dbReference>
<comment type="caution">
    <text evidence="3">The sequence shown here is derived from an EMBL/GenBank/DDBJ whole genome shotgun (WGS) entry which is preliminary data.</text>
</comment>
<dbReference type="InterPro" id="IPR001128">
    <property type="entry name" value="Cyt_P450"/>
</dbReference>
<keyword evidence="2" id="KW-0408">Iron</keyword>
<evidence type="ECO:0000313" key="3">
    <source>
        <dbReference type="EMBL" id="GAA2734472.1"/>
    </source>
</evidence>
<dbReference type="PRINTS" id="PR00359">
    <property type="entry name" value="BP450"/>
</dbReference>
<keyword evidence="2" id="KW-0349">Heme</keyword>
<evidence type="ECO:0000256" key="1">
    <source>
        <dbReference type="ARBA" id="ARBA00010617"/>
    </source>
</evidence>
<keyword evidence="2" id="KW-0560">Oxidoreductase</keyword>
<dbReference type="SUPFAM" id="SSF48264">
    <property type="entry name" value="Cytochrome P450"/>
    <property type="match status" value="1"/>
</dbReference>
<dbReference type="Gene3D" id="1.10.630.10">
    <property type="entry name" value="Cytochrome P450"/>
    <property type="match status" value="1"/>
</dbReference>
<accession>A0ABN3UK76</accession>
<dbReference type="Pfam" id="PF00067">
    <property type="entry name" value="p450"/>
    <property type="match status" value="1"/>
</dbReference>
<dbReference type="InterPro" id="IPR017972">
    <property type="entry name" value="Cyt_P450_CS"/>
</dbReference>